<name>A0AA41RVM0_PAPNU</name>
<protein>
    <submittedName>
        <fullName evidence="2">Uncharacterized protein</fullName>
    </submittedName>
</protein>
<evidence type="ECO:0000313" key="3">
    <source>
        <dbReference type="Proteomes" id="UP001177140"/>
    </source>
</evidence>
<keyword evidence="3" id="KW-1185">Reference proteome</keyword>
<gene>
    <name evidence="2" type="ORF">MKW94_023452</name>
</gene>
<feature type="non-terminal residue" evidence="2">
    <location>
        <position position="1"/>
    </location>
</feature>
<dbReference type="EMBL" id="JAJJMA010014811">
    <property type="protein sequence ID" value="MCL7022778.1"/>
    <property type="molecule type" value="Genomic_DNA"/>
</dbReference>
<evidence type="ECO:0000313" key="2">
    <source>
        <dbReference type="EMBL" id="MCL7022778.1"/>
    </source>
</evidence>
<accession>A0AA41RVM0</accession>
<feature type="compositionally biased region" description="Basic and acidic residues" evidence="1">
    <location>
        <begin position="21"/>
        <end position="30"/>
    </location>
</feature>
<sequence length="114" mass="12992">MLTRGYAVAIKGNKIVIPRQPPDDHDLEASRKRKDQSTAPDNQKRSRANNCVPMQTVFRTPPSSLSRIPANEQEPVRRSPRFLQQSESVHPFGSNDHDLEESRKRKGKSIALYQ</sequence>
<reference evidence="2" key="1">
    <citation type="submission" date="2022-03" db="EMBL/GenBank/DDBJ databases">
        <title>A functionally conserved STORR gene fusion in Papaver species that diverged 16.8 million years ago.</title>
        <authorList>
            <person name="Catania T."/>
        </authorList>
    </citation>
    <scope>NUCLEOTIDE SEQUENCE</scope>
    <source>
        <strain evidence="2">S-191538</strain>
    </source>
</reference>
<feature type="region of interest" description="Disordered" evidence="1">
    <location>
        <begin position="11"/>
        <end position="114"/>
    </location>
</feature>
<dbReference type="AlphaFoldDB" id="A0AA41RVM0"/>
<comment type="caution">
    <text evidence="2">The sequence shown here is derived from an EMBL/GenBank/DDBJ whole genome shotgun (WGS) entry which is preliminary data.</text>
</comment>
<proteinExistence type="predicted"/>
<organism evidence="2 3">
    <name type="scientific">Papaver nudicaule</name>
    <name type="common">Iceland poppy</name>
    <dbReference type="NCBI Taxonomy" id="74823"/>
    <lineage>
        <taxon>Eukaryota</taxon>
        <taxon>Viridiplantae</taxon>
        <taxon>Streptophyta</taxon>
        <taxon>Embryophyta</taxon>
        <taxon>Tracheophyta</taxon>
        <taxon>Spermatophyta</taxon>
        <taxon>Magnoliopsida</taxon>
        <taxon>Ranunculales</taxon>
        <taxon>Papaveraceae</taxon>
        <taxon>Papaveroideae</taxon>
        <taxon>Papaver</taxon>
    </lineage>
</organism>
<dbReference type="Proteomes" id="UP001177140">
    <property type="component" value="Unassembled WGS sequence"/>
</dbReference>
<feature type="compositionally biased region" description="Polar residues" evidence="1">
    <location>
        <begin position="48"/>
        <end position="66"/>
    </location>
</feature>
<evidence type="ECO:0000256" key="1">
    <source>
        <dbReference type="SAM" id="MobiDB-lite"/>
    </source>
</evidence>